<evidence type="ECO:0000313" key="1">
    <source>
        <dbReference type="EMBL" id="GAA2604862.1"/>
    </source>
</evidence>
<gene>
    <name evidence="1" type="ORF">GCM10010411_43770</name>
</gene>
<dbReference type="Proteomes" id="UP001501509">
    <property type="component" value="Unassembled WGS sequence"/>
</dbReference>
<proteinExistence type="predicted"/>
<reference evidence="1 2" key="1">
    <citation type="journal article" date="2019" name="Int. J. Syst. Evol. Microbiol.">
        <title>The Global Catalogue of Microorganisms (GCM) 10K type strain sequencing project: providing services to taxonomists for standard genome sequencing and annotation.</title>
        <authorList>
            <consortium name="The Broad Institute Genomics Platform"/>
            <consortium name="The Broad Institute Genome Sequencing Center for Infectious Disease"/>
            <person name="Wu L."/>
            <person name="Ma J."/>
        </authorList>
    </citation>
    <scope>NUCLEOTIDE SEQUENCE [LARGE SCALE GENOMIC DNA]</scope>
    <source>
        <strain evidence="1 2">JCM 6833</strain>
    </source>
</reference>
<dbReference type="EMBL" id="BAAATD010000005">
    <property type="protein sequence ID" value="GAA2604862.1"/>
    <property type="molecule type" value="Genomic_DNA"/>
</dbReference>
<protein>
    <submittedName>
        <fullName evidence="1">Uncharacterized protein</fullName>
    </submittedName>
</protein>
<sequence length="109" mass="11601">MQTDTCKVVMERTGPWSEVAERLRPPNPYHSPRAGTITVSAQVGRRDPILCVLAEGPALTAKERHVPPVRAGGVSGGRLRIGVLNSMAYQVQRGSVTPGGTDVRLFGPG</sequence>
<evidence type="ECO:0000313" key="2">
    <source>
        <dbReference type="Proteomes" id="UP001501509"/>
    </source>
</evidence>
<accession>A0ABN3PX26</accession>
<name>A0ABN3PX26_9ACTN</name>
<organism evidence="1 2">
    <name type="scientific">Actinomadura fulvescens</name>
    <dbReference type="NCBI Taxonomy" id="46160"/>
    <lineage>
        <taxon>Bacteria</taxon>
        <taxon>Bacillati</taxon>
        <taxon>Actinomycetota</taxon>
        <taxon>Actinomycetes</taxon>
        <taxon>Streptosporangiales</taxon>
        <taxon>Thermomonosporaceae</taxon>
        <taxon>Actinomadura</taxon>
    </lineage>
</organism>
<keyword evidence="2" id="KW-1185">Reference proteome</keyword>
<comment type="caution">
    <text evidence="1">The sequence shown here is derived from an EMBL/GenBank/DDBJ whole genome shotgun (WGS) entry which is preliminary data.</text>
</comment>